<dbReference type="InterPro" id="IPR052610">
    <property type="entry name" value="bHLH_transcription_regulator"/>
</dbReference>
<dbReference type="SUPFAM" id="SSF47459">
    <property type="entry name" value="HLH, helix-loop-helix DNA-binding domain"/>
    <property type="match status" value="1"/>
</dbReference>
<keyword evidence="4" id="KW-0175">Coiled coil</keyword>
<dbReference type="InterPro" id="IPR036638">
    <property type="entry name" value="HLH_DNA-bd_sf"/>
</dbReference>
<dbReference type="PANTHER" id="PTHR45959">
    <property type="entry name" value="BHLH TRANSCRIPTION FACTOR"/>
    <property type="match status" value="1"/>
</dbReference>
<dbReference type="PANTHER" id="PTHR45959:SF2">
    <property type="entry name" value="BHLH TRANSCRIPTION FACTOR"/>
    <property type="match status" value="1"/>
</dbReference>
<reference evidence="6" key="1">
    <citation type="submission" date="2020-01" db="EMBL/GenBank/DDBJ databases">
        <title>Genome sequence of Kobresia littledalei, the first chromosome-level genome in the family Cyperaceae.</title>
        <authorList>
            <person name="Qu G."/>
        </authorList>
    </citation>
    <scope>NUCLEOTIDE SEQUENCE</scope>
    <source>
        <strain evidence="6">C.B.Clarke</strain>
        <tissue evidence="6">Leaf</tissue>
    </source>
</reference>
<evidence type="ECO:0000256" key="3">
    <source>
        <dbReference type="ARBA" id="ARBA00023163"/>
    </source>
</evidence>
<proteinExistence type="inferred from homology"/>
<evidence type="ECO:0000313" key="7">
    <source>
        <dbReference type="Proteomes" id="UP000623129"/>
    </source>
</evidence>
<dbReference type="AlphaFoldDB" id="A0A833QWX6"/>
<gene>
    <name evidence="6" type="ORF">FCM35_KLT07555</name>
</gene>
<dbReference type="OrthoDB" id="690068at2759"/>
<keyword evidence="2" id="KW-0805">Transcription regulation</keyword>
<evidence type="ECO:0000256" key="4">
    <source>
        <dbReference type="SAM" id="Coils"/>
    </source>
</evidence>
<organism evidence="6 7">
    <name type="scientific">Carex littledalei</name>
    <dbReference type="NCBI Taxonomy" id="544730"/>
    <lineage>
        <taxon>Eukaryota</taxon>
        <taxon>Viridiplantae</taxon>
        <taxon>Streptophyta</taxon>
        <taxon>Embryophyta</taxon>
        <taxon>Tracheophyta</taxon>
        <taxon>Spermatophyta</taxon>
        <taxon>Magnoliopsida</taxon>
        <taxon>Liliopsida</taxon>
        <taxon>Poales</taxon>
        <taxon>Cyperaceae</taxon>
        <taxon>Cyperoideae</taxon>
        <taxon>Cariceae</taxon>
        <taxon>Carex</taxon>
        <taxon>Carex subgen. Euthyceras</taxon>
    </lineage>
</organism>
<feature type="coiled-coil region" evidence="4">
    <location>
        <begin position="7"/>
        <end position="34"/>
    </location>
</feature>
<accession>A0A833QWX6</accession>
<feature type="compositionally biased region" description="Polar residues" evidence="5">
    <location>
        <begin position="42"/>
        <end position="58"/>
    </location>
</feature>
<dbReference type="EMBL" id="SWLB01000017">
    <property type="protein sequence ID" value="KAF3327437.1"/>
    <property type="molecule type" value="Genomic_DNA"/>
</dbReference>
<feature type="region of interest" description="Disordered" evidence="5">
    <location>
        <begin position="42"/>
        <end position="72"/>
    </location>
</feature>
<dbReference type="Gene3D" id="4.10.280.10">
    <property type="entry name" value="Helix-loop-helix DNA-binding domain"/>
    <property type="match status" value="1"/>
</dbReference>
<keyword evidence="3" id="KW-0804">Transcription</keyword>
<evidence type="ECO:0000256" key="2">
    <source>
        <dbReference type="ARBA" id="ARBA00023015"/>
    </source>
</evidence>
<comment type="caution">
    <text evidence="6">The sequence shown here is derived from an EMBL/GenBank/DDBJ whole genome shotgun (WGS) entry which is preliminary data.</text>
</comment>
<keyword evidence="7" id="KW-1185">Reference proteome</keyword>
<sequence>MDKASVLNDAIKYVKTLQEKVNTLETQATDKTVQAAVIVKRSQSTPDECNSSTCNNNSLDDELSTKSGQRPEIEVDEEVSLTVEGLVKRLNFALRPF</sequence>
<dbReference type="Proteomes" id="UP000623129">
    <property type="component" value="Unassembled WGS sequence"/>
</dbReference>
<dbReference type="GO" id="GO:0046983">
    <property type="term" value="F:protein dimerization activity"/>
    <property type="evidence" value="ECO:0007669"/>
    <property type="project" value="InterPro"/>
</dbReference>
<evidence type="ECO:0000256" key="1">
    <source>
        <dbReference type="ARBA" id="ARBA00005510"/>
    </source>
</evidence>
<name>A0A833QWX6_9POAL</name>
<evidence type="ECO:0000313" key="6">
    <source>
        <dbReference type="EMBL" id="KAF3327437.1"/>
    </source>
</evidence>
<protein>
    <submittedName>
        <fullName evidence="6">Transcription factor bHLH25</fullName>
    </submittedName>
</protein>
<comment type="similarity">
    <text evidence="1">Belongs to the bHLH protein family.</text>
</comment>
<evidence type="ECO:0000256" key="5">
    <source>
        <dbReference type="SAM" id="MobiDB-lite"/>
    </source>
</evidence>